<dbReference type="SUPFAM" id="SSF52540">
    <property type="entry name" value="P-loop containing nucleoside triphosphate hydrolases"/>
    <property type="match status" value="1"/>
</dbReference>
<evidence type="ECO:0000259" key="6">
    <source>
        <dbReference type="SMART" id="SM00382"/>
    </source>
</evidence>
<evidence type="ECO:0000256" key="1">
    <source>
        <dbReference type="ARBA" id="ARBA00022741"/>
    </source>
</evidence>
<feature type="compositionally biased region" description="Polar residues" evidence="5">
    <location>
        <begin position="503"/>
        <end position="513"/>
    </location>
</feature>
<comment type="caution">
    <text evidence="7">The sequence shown here is derived from an EMBL/GenBank/DDBJ whole genome shotgun (WGS) entry which is preliminary data.</text>
</comment>
<dbReference type="InterPro" id="IPR003593">
    <property type="entry name" value="AAA+_ATPase"/>
</dbReference>
<keyword evidence="1" id="KW-0547">Nucleotide-binding</keyword>
<protein>
    <recommendedName>
        <fullName evidence="4">Uncharacterized AAA domain-containing protein ycf46</fullName>
    </recommendedName>
</protein>
<reference evidence="7 8" key="1">
    <citation type="submission" date="2020-05" db="EMBL/GenBank/DDBJ databases">
        <title>Genome Sequencing of Type Strains.</title>
        <authorList>
            <person name="Lemaire J.F."/>
            <person name="Inderbitzin P."/>
            <person name="Gregorio O.A."/>
            <person name="Collins S.B."/>
            <person name="Wespe N."/>
            <person name="Knight-Connoni V."/>
        </authorList>
    </citation>
    <scope>NUCLEOTIDE SEQUENCE [LARGE SCALE GENOMIC DNA]</scope>
    <source>
        <strain evidence="7 8">DSM 19942</strain>
    </source>
</reference>
<feature type="domain" description="AAA+ ATPase" evidence="6">
    <location>
        <begin position="260"/>
        <end position="396"/>
    </location>
</feature>
<comment type="similarity">
    <text evidence="3">Belongs to the AAA ATPase family. Highly divergent.</text>
</comment>
<dbReference type="InterPro" id="IPR052381">
    <property type="entry name" value="AAA_domain_protein"/>
</dbReference>
<name>A0ABX2MDJ1_9BACL</name>
<organism evidence="7 8">
    <name type="scientific">Paenibacillus taichungensis</name>
    <dbReference type="NCBI Taxonomy" id="484184"/>
    <lineage>
        <taxon>Bacteria</taxon>
        <taxon>Bacillati</taxon>
        <taxon>Bacillota</taxon>
        <taxon>Bacilli</taxon>
        <taxon>Bacillales</taxon>
        <taxon>Paenibacillaceae</taxon>
        <taxon>Paenibacillus</taxon>
    </lineage>
</organism>
<dbReference type="Gene3D" id="1.10.8.60">
    <property type="match status" value="1"/>
</dbReference>
<dbReference type="PANTHER" id="PTHR42960">
    <property type="entry name" value="YCF46 PROTEIN"/>
    <property type="match status" value="1"/>
</dbReference>
<evidence type="ECO:0000313" key="8">
    <source>
        <dbReference type="Proteomes" id="UP000577724"/>
    </source>
</evidence>
<keyword evidence="2" id="KW-0067">ATP-binding</keyword>
<dbReference type="EMBL" id="JABMCC010000089">
    <property type="protein sequence ID" value="NUU53015.1"/>
    <property type="molecule type" value="Genomic_DNA"/>
</dbReference>
<evidence type="ECO:0000256" key="2">
    <source>
        <dbReference type="ARBA" id="ARBA00022840"/>
    </source>
</evidence>
<keyword evidence="8" id="KW-1185">Reference proteome</keyword>
<evidence type="ECO:0000313" key="7">
    <source>
        <dbReference type="EMBL" id="NUU53015.1"/>
    </source>
</evidence>
<dbReference type="SMART" id="SM00382">
    <property type="entry name" value="AAA"/>
    <property type="match status" value="1"/>
</dbReference>
<evidence type="ECO:0000256" key="5">
    <source>
        <dbReference type="SAM" id="MobiDB-lite"/>
    </source>
</evidence>
<dbReference type="PANTHER" id="PTHR42960:SF1">
    <property type="entry name" value="YCF46 PROTEIN"/>
    <property type="match status" value="1"/>
</dbReference>
<gene>
    <name evidence="7" type="ORF">HP548_02750</name>
</gene>
<dbReference type="GeneID" id="97129606"/>
<dbReference type="Gene3D" id="3.40.50.300">
    <property type="entry name" value="P-loop containing nucleotide triphosphate hydrolases"/>
    <property type="match status" value="1"/>
</dbReference>
<evidence type="ECO:0000256" key="4">
    <source>
        <dbReference type="ARBA" id="ARBA00040480"/>
    </source>
</evidence>
<dbReference type="Pfam" id="PF00004">
    <property type="entry name" value="AAA"/>
    <property type="match status" value="1"/>
</dbReference>
<evidence type="ECO:0000256" key="3">
    <source>
        <dbReference type="ARBA" id="ARBA00038088"/>
    </source>
</evidence>
<feature type="region of interest" description="Disordered" evidence="5">
    <location>
        <begin position="484"/>
        <end position="513"/>
    </location>
</feature>
<accession>A0ABX2MDJ1</accession>
<dbReference type="InterPro" id="IPR027417">
    <property type="entry name" value="P-loop_NTPase"/>
</dbReference>
<proteinExistence type="inferred from homology"/>
<feature type="compositionally biased region" description="Polar residues" evidence="5">
    <location>
        <begin position="484"/>
        <end position="494"/>
    </location>
</feature>
<dbReference type="InterPro" id="IPR003959">
    <property type="entry name" value="ATPase_AAA_core"/>
</dbReference>
<sequence>MTTQTIGNYINACYPAIWINTFEENRCINALHHIARESELEMKVWSCTEGYLDYTNSMDDSDSGMTTAQEALEHITDENQNHSNTIFVLKNFHHYMDNPYILQKIKDAILSCINPTNYIIFVSPKTVIPIEVEKDIAVTTFTPLDIEKMGEVLDRLTKPKDIVIDPEYRTLILKNSLGLTEQEAENVYSLAYTIHREYGADAVKTIQEEKANIIKKTGILEFIPPSNNISDIGGANEFKTWAKIRKESFSEEAKAFGVQSPKGVLLCGVSGGGKSASARALGNLWQLPILRFNIGKVFGSFVGESEANMQTALRTSESMSPCILWIDEIEKALAGLGSDSSGSGVTSRVFGELLTWMQEKEKDVFVLATGNNINALPPELMRKGRFDEIFWFDLPDNSERIEILSIHITKRGRDPEDFDLSLVSESTEGFVGAELEQVIIDGISLAFADRKELSTSHLITAADQTIPLSSQRKEEIDTMRTWANNNARSASTPIKKSVKRITKSTTTSNRRLS</sequence>
<dbReference type="Proteomes" id="UP000577724">
    <property type="component" value="Unassembled WGS sequence"/>
</dbReference>
<dbReference type="RefSeq" id="WP_175380823.1">
    <property type="nucleotide sequence ID" value="NZ_CBCRYD010000030.1"/>
</dbReference>